<feature type="signal peptide" evidence="1">
    <location>
        <begin position="1"/>
        <end position="19"/>
    </location>
</feature>
<reference evidence="2" key="1">
    <citation type="submission" date="2024-02" db="EMBL/GenBank/DDBJ databases">
        <authorList>
            <consortium name="ELIXIR-Norway"/>
            <consortium name="Elixir Norway"/>
        </authorList>
    </citation>
    <scope>NUCLEOTIDE SEQUENCE</scope>
</reference>
<sequence>MLGCSIFLLLGVIAQLACSSKAVWEVPASRLAYTSHGATADKSFGAWFAYINKTWGDLPDLSNNQGTHIITFFFPEI</sequence>
<keyword evidence="1" id="KW-0732">Signal</keyword>
<feature type="chain" id="PRO_5046533872" evidence="1">
    <location>
        <begin position="20"/>
        <end position="77"/>
    </location>
</feature>
<dbReference type="EMBL" id="OZ019897">
    <property type="protein sequence ID" value="CAK9226734.1"/>
    <property type="molecule type" value="Genomic_DNA"/>
</dbReference>
<proteinExistence type="predicted"/>
<name>A0ABP0URB2_9BRYO</name>
<gene>
    <name evidence="2" type="ORF">CSSPTR1EN2_LOCUS18387</name>
</gene>
<protein>
    <submittedName>
        <fullName evidence="2">Uncharacterized protein</fullName>
    </submittedName>
</protein>
<evidence type="ECO:0000256" key="1">
    <source>
        <dbReference type="SAM" id="SignalP"/>
    </source>
</evidence>
<dbReference type="Proteomes" id="UP001497512">
    <property type="component" value="Chromosome 5"/>
</dbReference>
<keyword evidence="3" id="KW-1185">Reference proteome</keyword>
<evidence type="ECO:0000313" key="3">
    <source>
        <dbReference type="Proteomes" id="UP001497512"/>
    </source>
</evidence>
<accession>A0ABP0URB2</accession>
<evidence type="ECO:0000313" key="2">
    <source>
        <dbReference type="EMBL" id="CAK9226734.1"/>
    </source>
</evidence>
<organism evidence="2 3">
    <name type="scientific">Sphagnum troendelagicum</name>
    <dbReference type="NCBI Taxonomy" id="128251"/>
    <lineage>
        <taxon>Eukaryota</taxon>
        <taxon>Viridiplantae</taxon>
        <taxon>Streptophyta</taxon>
        <taxon>Embryophyta</taxon>
        <taxon>Bryophyta</taxon>
        <taxon>Sphagnophytina</taxon>
        <taxon>Sphagnopsida</taxon>
        <taxon>Sphagnales</taxon>
        <taxon>Sphagnaceae</taxon>
        <taxon>Sphagnum</taxon>
    </lineage>
</organism>